<evidence type="ECO:0000259" key="1">
    <source>
        <dbReference type="Pfam" id="PF00135"/>
    </source>
</evidence>
<protein>
    <submittedName>
        <fullName evidence="3">Carboxylesterase type B domain-containing protein</fullName>
    </submittedName>
</protein>
<feature type="domain" description="Carboxylesterase type B" evidence="1">
    <location>
        <begin position="10"/>
        <end position="154"/>
    </location>
</feature>
<dbReference type="PANTHER" id="PTHR44590">
    <property type="entry name" value="CARBOXYLIC ESTER HYDROLASE-RELATED"/>
    <property type="match status" value="1"/>
</dbReference>
<dbReference type="AlphaFoldDB" id="A0A914Z6Y5"/>
<accession>A0A914Z6Y5</accession>
<dbReference type="InterPro" id="IPR029058">
    <property type="entry name" value="AB_hydrolase_fold"/>
</dbReference>
<dbReference type="Pfam" id="PF00135">
    <property type="entry name" value="COesterase"/>
    <property type="match status" value="1"/>
</dbReference>
<dbReference type="InterPro" id="IPR002018">
    <property type="entry name" value="CarbesteraseB"/>
</dbReference>
<dbReference type="WBParaSite" id="PSU_v2.g7659.t1">
    <property type="protein sequence ID" value="PSU_v2.g7659.t1"/>
    <property type="gene ID" value="PSU_v2.g7659"/>
</dbReference>
<proteinExistence type="predicted"/>
<dbReference type="PANTHER" id="PTHR44590:SF3">
    <property type="entry name" value="CARBOXYLESTERASE TYPE B DOMAIN-CONTAINING PROTEIN"/>
    <property type="match status" value="1"/>
</dbReference>
<keyword evidence="2" id="KW-1185">Reference proteome</keyword>
<name>A0A914Z6Y5_9BILA</name>
<dbReference type="SUPFAM" id="SSF53474">
    <property type="entry name" value="alpha/beta-Hydrolases"/>
    <property type="match status" value="1"/>
</dbReference>
<organism evidence="2 3">
    <name type="scientific">Panagrolaimus superbus</name>
    <dbReference type="NCBI Taxonomy" id="310955"/>
    <lineage>
        <taxon>Eukaryota</taxon>
        <taxon>Metazoa</taxon>
        <taxon>Ecdysozoa</taxon>
        <taxon>Nematoda</taxon>
        <taxon>Chromadorea</taxon>
        <taxon>Rhabditida</taxon>
        <taxon>Tylenchina</taxon>
        <taxon>Panagrolaimomorpha</taxon>
        <taxon>Panagrolaimoidea</taxon>
        <taxon>Panagrolaimidae</taxon>
        <taxon>Panagrolaimus</taxon>
    </lineage>
</organism>
<dbReference type="Proteomes" id="UP000887577">
    <property type="component" value="Unplaced"/>
</dbReference>
<evidence type="ECO:0000313" key="3">
    <source>
        <dbReference type="WBParaSite" id="PSU_v2.g7659.t1"/>
    </source>
</evidence>
<evidence type="ECO:0000313" key="2">
    <source>
        <dbReference type="Proteomes" id="UP000887577"/>
    </source>
</evidence>
<reference evidence="3" key="1">
    <citation type="submission" date="2022-11" db="UniProtKB">
        <authorList>
            <consortium name="WormBaseParasite"/>
        </authorList>
    </citation>
    <scope>IDENTIFICATION</scope>
</reference>
<dbReference type="Gene3D" id="3.40.50.1820">
    <property type="entry name" value="alpha/beta hydrolase"/>
    <property type="match status" value="1"/>
</dbReference>
<sequence length="171" mass="19409">MVGSTNIFESIQLPLTPVIDGDFLPKCLVELRKESPKKLIIAGNCEFEGLLFLALGLRSIDPNLIEGVKHRSNMFILEGNKLIEENLQISIETFKNSYWLNSEKMTKIELEKAVVNIIGDTVSGIPLRNYIGQEICQGSTVYSYNFQHFNRQAFHAISYYLPFSGKPFLFV</sequence>